<dbReference type="InterPro" id="IPR003787">
    <property type="entry name" value="Sulphur_relay_DsrE/F-like"/>
</dbReference>
<dbReference type="AlphaFoldDB" id="A0A4Y3TKL1"/>
<organism evidence="2 3">
    <name type="scientific">Acetobacter orleanensis</name>
    <dbReference type="NCBI Taxonomy" id="104099"/>
    <lineage>
        <taxon>Bacteria</taxon>
        <taxon>Pseudomonadati</taxon>
        <taxon>Pseudomonadota</taxon>
        <taxon>Alphaproteobacteria</taxon>
        <taxon>Acetobacterales</taxon>
        <taxon>Acetobacteraceae</taxon>
        <taxon>Acetobacter</taxon>
    </lineage>
</organism>
<dbReference type="EMBL" id="BJMU01000002">
    <property type="protein sequence ID" value="GEB82293.1"/>
    <property type="molecule type" value="Genomic_DNA"/>
</dbReference>
<sequence length="118" mass="12133">MIVEARYERIHAALMLAATSCALGQSVVLFGMGAGVAAFCARWEGLEDGTHADWRTAAGVAGLDDLRTALLEMDATLMVCDSGLKTMGLSAGALAEGVGVVGLPTFLDRAGAARMAVF</sequence>
<evidence type="ECO:0000313" key="3">
    <source>
        <dbReference type="Proteomes" id="UP000317617"/>
    </source>
</evidence>
<feature type="transmembrane region" description="Helical" evidence="1">
    <location>
        <begin position="12"/>
        <end position="39"/>
    </location>
</feature>
<keyword evidence="1" id="KW-0812">Transmembrane</keyword>
<dbReference type="InterPro" id="IPR027396">
    <property type="entry name" value="DsrEFH-like"/>
</dbReference>
<name>A0A4Y3TKL1_9PROT</name>
<comment type="caution">
    <text evidence="2">The sequence shown here is derived from an EMBL/GenBank/DDBJ whole genome shotgun (WGS) entry which is preliminary data.</text>
</comment>
<evidence type="ECO:0000313" key="2">
    <source>
        <dbReference type="EMBL" id="GEB82293.1"/>
    </source>
</evidence>
<dbReference type="Gene3D" id="3.40.1260.10">
    <property type="entry name" value="DsrEFH-like"/>
    <property type="match status" value="1"/>
</dbReference>
<keyword evidence="1" id="KW-0472">Membrane</keyword>
<reference evidence="2 3" key="1">
    <citation type="submission" date="2019-06" db="EMBL/GenBank/DDBJ databases">
        <title>Whole genome shotgun sequence of Acetobacter orleanensis NBRC 13752.</title>
        <authorList>
            <person name="Hosoyama A."/>
            <person name="Uohara A."/>
            <person name="Ohji S."/>
            <person name="Ichikawa N."/>
        </authorList>
    </citation>
    <scope>NUCLEOTIDE SEQUENCE [LARGE SCALE GENOMIC DNA]</scope>
    <source>
        <strain evidence="2 3">NBRC 13752</strain>
    </source>
</reference>
<keyword evidence="1" id="KW-1133">Transmembrane helix</keyword>
<keyword evidence="3" id="KW-1185">Reference proteome</keyword>
<dbReference type="Pfam" id="PF02635">
    <property type="entry name" value="DsrE"/>
    <property type="match status" value="1"/>
</dbReference>
<dbReference type="STRING" id="104099.AD949_04975"/>
<dbReference type="Proteomes" id="UP000317617">
    <property type="component" value="Unassembled WGS sequence"/>
</dbReference>
<proteinExistence type="predicted"/>
<protein>
    <submittedName>
        <fullName evidence="2">Uncharacterized protein</fullName>
    </submittedName>
</protein>
<gene>
    <name evidence="2" type="ORF">AOR01nite_07700</name>
</gene>
<dbReference type="SUPFAM" id="SSF75169">
    <property type="entry name" value="DsrEFH-like"/>
    <property type="match status" value="1"/>
</dbReference>
<accession>A0A4Y3TKL1</accession>
<evidence type="ECO:0000256" key="1">
    <source>
        <dbReference type="SAM" id="Phobius"/>
    </source>
</evidence>
<dbReference type="PROSITE" id="PS51257">
    <property type="entry name" value="PROKAR_LIPOPROTEIN"/>
    <property type="match status" value="1"/>
</dbReference>